<dbReference type="Pfam" id="PF01337">
    <property type="entry name" value="Barstar"/>
    <property type="match status" value="1"/>
</dbReference>
<dbReference type="InterPro" id="IPR035905">
    <property type="entry name" value="Barstar-like_sf"/>
</dbReference>
<gene>
    <name evidence="8" type="primary">cdiIo3</name>
    <name evidence="3" type="synonym">cdiIo1</name>
    <name evidence="4" type="synonym">cdiIo2</name>
</gene>
<proteinExistence type="inferred from homology"/>
<evidence type="ECO:0000313" key="3">
    <source>
        <dbReference type="EMBL" id="QCO92311.1"/>
    </source>
</evidence>
<feature type="domain" description="Barstar (barnase inhibitor)" evidence="2">
    <location>
        <begin position="34"/>
        <end position="114"/>
    </location>
</feature>
<reference evidence="8" key="1">
    <citation type="journal article" date="2019" name="J. Bacteriol.">
        <title>Diversity of Pseudomonas aeruginosa contact-dependent growth inhibition systems.</title>
        <authorList>
            <person name="Allen J.P."/>
            <person name="Hauser A.R."/>
        </authorList>
    </citation>
    <scope>NUCLEOTIDE SEQUENCE</scope>
    <source>
        <strain evidence="3">PABL029</strain>
        <strain evidence="4">PABL037</strain>
        <strain evidence="5">PABL038</strain>
        <strain evidence="6">PABL044</strain>
        <strain evidence="7">PABL054</strain>
        <strain evidence="8">PABL064</strain>
        <strain evidence="9">PABL086</strain>
        <strain evidence="10">PABL094</strain>
    </source>
</reference>
<dbReference type="Gene3D" id="3.30.370.10">
    <property type="entry name" value="Barstar-like"/>
    <property type="match status" value="1"/>
</dbReference>
<organism evidence="8">
    <name type="scientific">Pseudomonas aeruginosa</name>
    <dbReference type="NCBI Taxonomy" id="287"/>
    <lineage>
        <taxon>Bacteria</taxon>
        <taxon>Pseudomonadati</taxon>
        <taxon>Pseudomonadota</taxon>
        <taxon>Gammaproteobacteria</taxon>
        <taxon>Pseudomonadales</taxon>
        <taxon>Pseudomonadaceae</taxon>
        <taxon>Pseudomonas</taxon>
    </lineage>
</organism>
<evidence type="ECO:0000313" key="10">
    <source>
        <dbReference type="EMBL" id="QCO92677.1"/>
    </source>
</evidence>
<dbReference type="EMBL" id="MK509262">
    <property type="protein sequence ID" value="QCO92441.1"/>
    <property type="molecule type" value="Genomic_DNA"/>
</dbReference>
<dbReference type="EMBL" id="MK509246">
    <property type="protein sequence ID" value="QCO92383.1"/>
    <property type="molecule type" value="Genomic_DNA"/>
</dbReference>
<dbReference type="InterPro" id="IPR000468">
    <property type="entry name" value="Barstar"/>
</dbReference>
<comment type="similarity">
    <text evidence="1">Belongs to the barstar family.</text>
</comment>
<evidence type="ECO:0000313" key="5">
    <source>
        <dbReference type="EMBL" id="QCO92362.1"/>
    </source>
</evidence>
<dbReference type="EMBL" id="MK509238">
    <property type="protein sequence ID" value="QCO92362.1"/>
    <property type="molecule type" value="Genomic_DNA"/>
</dbReference>
<protein>
    <submittedName>
        <fullName evidence="3">CdiIo1</fullName>
    </submittedName>
    <submittedName>
        <fullName evidence="4">CdiIo2</fullName>
    </submittedName>
    <submittedName>
        <fullName evidence="8">CdiIo3</fullName>
    </submittedName>
</protein>
<evidence type="ECO:0000256" key="1">
    <source>
        <dbReference type="ARBA" id="ARBA00006845"/>
    </source>
</evidence>
<dbReference type="EMBL" id="MK509332">
    <property type="protein sequence ID" value="QCO92677.1"/>
    <property type="molecule type" value="Genomic_DNA"/>
</dbReference>
<dbReference type="EMBL" id="MK509319">
    <property type="protein sequence ID" value="QCO92632.1"/>
    <property type="molecule type" value="Genomic_DNA"/>
</dbReference>
<evidence type="ECO:0000313" key="6">
    <source>
        <dbReference type="EMBL" id="QCO92383.1"/>
    </source>
</evidence>
<evidence type="ECO:0000259" key="2">
    <source>
        <dbReference type="Pfam" id="PF01337"/>
    </source>
</evidence>
<evidence type="ECO:0000313" key="8">
    <source>
        <dbReference type="EMBL" id="QCO92495.1"/>
    </source>
</evidence>
<dbReference type="EMBL" id="MK509279">
    <property type="protein sequence ID" value="QCO92495.1"/>
    <property type="molecule type" value="Genomic_DNA"/>
</dbReference>
<evidence type="ECO:0000313" key="7">
    <source>
        <dbReference type="EMBL" id="QCO92441.1"/>
    </source>
</evidence>
<sequence length="128" mass="15027">MRVNSLSIKYYESMPSYSAAEVFYVRVDPGISVPDELLKALYYLLWFPGYFGFNWDALYDCLNDFEWIPCKKIVVVHERLPNFVDEDLKIYLEILRDAVASWSGSEAHEFEVFFRESDQCRVESILAS</sequence>
<dbReference type="EMBL" id="MK509236">
    <property type="protein sequence ID" value="QCO92355.1"/>
    <property type="molecule type" value="Genomic_DNA"/>
</dbReference>
<name>A0A4P8GDA5_PSEAI</name>
<evidence type="ECO:0000313" key="9">
    <source>
        <dbReference type="EMBL" id="QCO92632.1"/>
    </source>
</evidence>
<evidence type="ECO:0000313" key="4">
    <source>
        <dbReference type="EMBL" id="QCO92355.1"/>
    </source>
</evidence>
<dbReference type="AlphaFoldDB" id="A0A4P8GDA5"/>
<dbReference type="SUPFAM" id="SSF52038">
    <property type="entry name" value="Barstar-related"/>
    <property type="match status" value="1"/>
</dbReference>
<dbReference type="EMBL" id="MK509222">
    <property type="protein sequence ID" value="QCO92311.1"/>
    <property type="molecule type" value="Genomic_DNA"/>
</dbReference>
<accession>A0A4P8GDA5</accession>